<accession>A0A0G1RKH5</accession>
<dbReference type="STRING" id="1618358.UX80_C0009G0029"/>
<dbReference type="AlphaFoldDB" id="A0A0G1RKH5"/>
<evidence type="ECO:0000313" key="1">
    <source>
        <dbReference type="EMBL" id="KKU57814.1"/>
    </source>
</evidence>
<protein>
    <submittedName>
        <fullName evidence="1">Uncharacterized protein</fullName>
    </submittedName>
</protein>
<reference evidence="1 2" key="1">
    <citation type="journal article" date="2015" name="Nature">
        <title>rRNA introns, odd ribosomes, and small enigmatic genomes across a large radiation of phyla.</title>
        <authorList>
            <person name="Brown C.T."/>
            <person name="Hug L.A."/>
            <person name="Thomas B.C."/>
            <person name="Sharon I."/>
            <person name="Castelle C.J."/>
            <person name="Singh A."/>
            <person name="Wilkins M.J."/>
            <person name="Williams K.H."/>
            <person name="Banfield J.F."/>
        </authorList>
    </citation>
    <scope>NUCLEOTIDE SEQUENCE [LARGE SCALE GENOMIC DNA]</scope>
</reference>
<evidence type="ECO:0000313" key="2">
    <source>
        <dbReference type="Proteomes" id="UP000034307"/>
    </source>
</evidence>
<name>A0A0G1RKH5_9BACT</name>
<dbReference type="EMBL" id="LCNO01000009">
    <property type="protein sequence ID" value="KKU57814.1"/>
    <property type="molecule type" value="Genomic_DNA"/>
</dbReference>
<dbReference type="Proteomes" id="UP000034307">
    <property type="component" value="Unassembled WGS sequence"/>
</dbReference>
<gene>
    <name evidence="1" type="ORF">UX80_C0009G0029</name>
</gene>
<proteinExistence type="predicted"/>
<organism evidence="1 2">
    <name type="scientific">Candidatus Amesbacteria bacterium GW2011_GWA2_47_11b</name>
    <dbReference type="NCBI Taxonomy" id="1618358"/>
    <lineage>
        <taxon>Bacteria</taxon>
        <taxon>Candidatus Amesiibacteriota</taxon>
    </lineage>
</organism>
<comment type="caution">
    <text evidence="1">The sequence shown here is derived from an EMBL/GenBank/DDBJ whole genome shotgun (WGS) entry which is preliminary data.</text>
</comment>
<sequence length="187" mass="21045">MLPTLFALNAAYRLAFDNWGLARNQYLQYKTEATRQAAISATRQLLPARNVLWKTYLQDLRAQLASDTNIANYSQTTAYLNLETEINFLDNQDSEFSGITSLAQAKQLSKAWESRLGKSEPLSITARTQILSHRLDQFASRLQPFIDSASPSSTLDLVKQKLGTSTPDLKKRHQLLLDVASLMLQLP</sequence>